<dbReference type="InterPro" id="IPR029074">
    <property type="entry name" value="Imm49"/>
</dbReference>
<proteinExistence type="predicted"/>
<evidence type="ECO:0000313" key="1">
    <source>
        <dbReference type="EMBL" id="OHU07337.1"/>
    </source>
</evidence>
<evidence type="ECO:0008006" key="3">
    <source>
        <dbReference type="Google" id="ProtNLM"/>
    </source>
</evidence>
<name>A0ABX3BWJ4_9MYCO</name>
<dbReference type="Proteomes" id="UP000179621">
    <property type="component" value="Unassembled WGS sequence"/>
</dbReference>
<sequence>MTAVIVRHEIDLTDTPVRISELADQLGRYRARIQNKPKSVERIFKYSTWITDYLSVHDPRAASVELWDNATQAVQAGAAMFLNANSRGDEIDFAIGGASYQVTSTGPNSSANASDWLSALWMAITCRARQQVQILTAVENATLRSAGTEYDQYIYDWILALQKFIRNEAGVVGSILQAMESSDPAVARHTDEEVLLLLLFPPIELLYNLTQREDEKFNIALTRALEAHKSYWSKSDERRNDPLGFIAWAPLAIATLAHDSGVQVEVESDYLPIHLLLGSRVTESSA</sequence>
<comment type="caution">
    <text evidence="1">The sequence shown here is derived from an EMBL/GenBank/DDBJ whole genome shotgun (WGS) entry which is preliminary data.</text>
</comment>
<evidence type="ECO:0000313" key="2">
    <source>
        <dbReference type="Proteomes" id="UP000179621"/>
    </source>
</evidence>
<gene>
    <name evidence="1" type="ORF">BKG73_18990</name>
</gene>
<protein>
    <recommendedName>
        <fullName evidence="3">Immunity protein 49</fullName>
    </recommendedName>
</protein>
<dbReference type="Pfam" id="PF15575">
    <property type="entry name" value="Imm49"/>
    <property type="match status" value="1"/>
</dbReference>
<dbReference type="EMBL" id="MLIH01000033">
    <property type="protein sequence ID" value="OHU07337.1"/>
    <property type="molecule type" value="Genomic_DNA"/>
</dbReference>
<organism evidence="1 2">
    <name type="scientific">Mycobacteroides saopaulense</name>
    <dbReference type="NCBI Taxonomy" id="1578165"/>
    <lineage>
        <taxon>Bacteria</taxon>
        <taxon>Bacillati</taxon>
        <taxon>Actinomycetota</taxon>
        <taxon>Actinomycetes</taxon>
        <taxon>Mycobacteriales</taxon>
        <taxon>Mycobacteriaceae</taxon>
        <taxon>Mycobacteroides</taxon>
    </lineage>
</organism>
<dbReference type="RefSeq" id="WP_070913457.1">
    <property type="nucleotide sequence ID" value="NZ_MLIC01000010.1"/>
</dbReference>
<keyword evidence="2" id="KW-1185">Reference proteome</keyword>
<reference evidence="1 2" key="1">
    <citation type="submission" date="2016-10" db="EMBL/GenBank/DDBJ databases">
        <title>Evaluation of Human, Animal and Environmental Mycobacterium chelonae Isolates by Core Genome Phylogenomic Analysis, Targeted Gene Comparison, and Anti-microbial Susceptibility Patterns: A Tale of Mistaken Identities.</title>
        <authorList>
            <person name="Fogelson S.B."/>
            <person name="Camus A.C."/>
            <person name="Lorenz W."/>
            <person name="Vasireddy R."/>
            <person name="Vasireddy S."/>
            <person name="Smith T."/>
            <person name="Brown-Elliott B.A."/>
            <person name="Wallace R.J.Jr."/>
            <person name="Hasan N.A."/>
            <person name="Reischl U."/>
            <person name="Sanchez S."/>
        </authorList>
    </citation>
    <scope>NUCLEOTIDE SEQUENCE [LARGE SCALE GENOMIC DNA]</scope>
    <source>
        <strain evidence="1 2">8528</strain>
    </source>
</reference>
<accession>A0ABX3BWJ4</accession>